<feature type="region of interest" description="Disordered" evidence="1">
    <location>
        <begin position="630"/>
        <end position="652"/>
    </location>
</feature>
<proteinExistence type="predicted"/>
<dbReference type="PANTHER" id="PTHR35340">
    <property type="entry name" value="PQQ ENZYME REPEAT PROTEIN-RELATED"/>
    <property type="match status" value="1"/>
</dbReference>
<dbReference type="OrthoDB" id="5427350at2759"/>
<protein>
    <recommendedName>
        <fullName evidence="5">Arylsulfotransferase N-terminal domain-containing protein</fullName>
    </recommendedName>
</protein>
<sequence length="723" mass="80168">MFFSILPLLLTTASLVRADELHFEYEAYNDGQWGTFPNNYYRSINAKTPQLQVNLWKKELMSKGGSHIFIRHDGHTPGAGSHSQDSAPLILNTEDLSAVYVNRSYNAVFNVAVQQDRGVPYLTYYGGPMSGIGLGDGFAHALDSEYREIYHVAAQNLAVKADIHEFAMTGHGTAIVTAYELVPWDLSAFSTSPRAKFGNIKDSVFQEIDLDTNEVLFQWRASEHINMSGSYEQLGNPDWGWDFFHINSIQKSKDGNYLISARHMHSIYMINGETGDVMWTLGGKFNEFAELPYPEGETFGDPLLTMAWQHHAQFYPGSDEKEITFFDNHVLNFNGYGCTRDCSRGVHIRLDYDAPNNNRNKTVQLLHEYRHPVGLQSQSQGSVQVLDNGNVFVGWGRNPAFTEHLPDGTVVFDVQFSPWRSEATNNDGLDNYRAYRYDWIGTPHWNPDIMAERSEDGSVRVWMSWNGATEVAEWVVLGHDSENNIDGARKVVARGPRHGFETDYWFESLDATHVRAAALNAAGDVIGSTGVVDLEKKVLILVDYPVTEVTDNMTHQKQKFGAISRLKSGVQAIATKLHNLPVSKDQTARPSRAIIEEHKTSQLRVLPPTPPPSPPPGALIAAENWPEPAAITRPHHPRRNITRSSPAAGLRNAPVNCAGSAGGAELACIAEDDADDVEAASSSELDTASTGMESCSTDATSRGSCFKEGDDRREGRRQTVHPG</sequence>
<dbReference type="InterPro" id="IPR011047">
    <property type="entry name" value="Quinoprotein_ADH-like_sf"/>
</dbReference>
<name>A0A423VYJ2_CYTCH</name>
<keyword evidence="2" id="KW-0732">Signal</keyword>
<evidence type="ECO:0000256" key="2">
    <source>
        <dbReference type="SAM" id="SignalP"/>
    </source>
</evidence>
<evidence type="ECO:0000313" key="4">
    <source>
        <dbReference type="Proteomes" id="UP000284375"/>
    </source>
</evidence>
<feature type="compositionally biased region" description="Polar residues" evidence="1">
    <location>
        <begin position="685"/>
        <end position="703"/>
    </location>
</feature>
<dbReference type="STRING" id="252740.A0A423VYJ2"/>
<feature type="signal peptide" evidence="2">
    <location>
        <begin position="1"/>
        <end position="18"/>
    </location>
</feature>
<dbReference type="PANTHER" id="PTHR35340:SF5">
    <property type="entry name" value="ASST-DOMAIN-CONTAINING PROTEIN"/>
    <property type="match status" value="1"/>
</dbReference>
<dbReference type="Pfam" id="PF14269">
    <property type="entry name" value="Arylsulfotran_2"/>
    <property type="match status" value="1"/>
</dbReference>
<gene>
    <name evidence="3" type="ORF">VSDG_05010</name>
</gene>
<feature type="chain" id="PRO_5019516552" description="Arylsulfotransferase N-terminal domain-containing protein" evidence="2">
    <location>
        <begin position="19"/>
        <end position="723"/>
    </location>
</feature>
<dbReference type="Proteomes" id="UP000284375">
    <property type="component" value="Unassembled WGS sequence"/>
</dbReference>
<reference evidence="3 4" key="1">
    <citation type="submission" date="2015-09" db="EMBL/GenBank/DDBJ databases">
        <title>Host preference determinants of Valsa canker pathogens revealed by comparative genomics.</title>
        <authorList>
            <person name="Yin Z."/>
            <person name="Huang L."/>
        </authorList>
    </citation>
    <scope>NUCLEOTIDE SEQUENCE [LARGE SCALE GENOMIC DNA]</scope>
    <source>
        <strain evidence="3 4">YSFL</strain>
    </source>
</reference>
<feature type="region of interest" description="Disordered" evidence="1">
    <location>
        <begin position="675"/>
        <end position="723"/>
    </location>
</feature>
<feature type="compositionally biased region" description="Basic and acidic residues" evidence="1">
    <location>
        <begin position="705"/>
        <end position="717"/>
    </location>
</feature>
<evidence type="ECO:0000313" key="3">
    <source>
        <dbReference type="EMBL" id="ROV96112.1"/>
    </source>
</evidence>
<dbReference type="InterPro" id="IPR039535">
    <property type="entry name" value="ASST-like"/>
</dbReference>
<keyword evidence="4" id="KW-1185">Reference proteome</keyword>
<evidence type="ECO:0008006" key="5">
    <source>
        <dbReference type="Google" id="ProtNLM"/>
    </source>
</evidence>
<dbReference type="SUPFAM" id="SSF50998">
    <property type="entry name" value="Quinoprotein alcohol dehydrogenase-like"/>
    <property type="match status" value="2"/>
</dbReference>
<comment type="caution">
    <text evidence="3">The sequence shown here is derived from an EMBL/GenBank/DDBJ whole genome shotgun (WGS) entry which is preliminary data.</text>
</comment>
<dbReference type="AlphaFoldDB" id="A0A423VYJ2"/>
<organism evidence="3 4">
    <name type="scientific">Cytospora chrysosperma</name>
    <name type="common">Cytospora canker fungus</name>
    <name type="synonym">Sphaeria chrysosperma</name>
    <dbReference type="NCBI Taxonomy" id="252740"/>
    <lineage>
        <taxon>Eukaryota</taxon>
        <taxon>Fungi</taxon>
        <taxon>Dikarya</taxon>
        <taxon>Ascomycota</taxon>
        <taxon>Pezizomycotina</taxon>
        <taxon>Sordariomycetes</taxon>
        <taxon>Sordariomycetidae</taxon>
        <taxon>Diaporthales</taxon>
        <taxon>Cytosporaceae</taxon>
        <taxon>Cytospora</taxon>
    </lineage>
</organism>
<evidence type="ECO:0000256" key="1">
    <source>
        <dbReference type="SAM" id="MobiDB-lite"/>
    </source>
</evidence>
<dbReference type="InterPro" id="IPR053143">
    <property type="entry name" value="Arylsulfate_ST"/>
</dbReference>
<accession>A0A423VYJ2</accession>
<dbReference type="EMBL" id="LJZO01000021">
    <property type="protein sequence ID" value="ROV96112.1"/>
    <property type="molecule type" value="Genomic_DNA"/>
</dbReference>